<evidence type="ECO:0000313" key="4">
    <source>
        <dbReference type="Proteomes" id="UP000614601"/>
    </source>
</evidence>
<evidence type="ECO:0000313" key="3">
    <source>
        <dbReference type="EMBL" id="CAD5218455.1"/>
    </source>
</evidence>
<dbReference type="EMBL" id="CAJFDH010000004">
    <property type="protein sequence ID" value="CAD5218455.1"/>
    <property type="molecule type" value="Genomic_DNA"/>
</dbReference>
<dbReference type="Proteomes" id="UP000783686">
    <property type="component" value="Unassembled WGS sequence"/>
</dbReference>
<dbReference type="InterPro" id="IPR042099">
    <property type="entry name" value="ANL_N_sf"/>
</dbReference>
<dbReference type="PANTHER" id="PTHR24095:SF244">
    <property type="entry name" value="ACETYL-COENZYME A SYNTHETASE"/>
    <property type="match status" value="1"/>
</dbReference>
<proteinExistence type="predicted"/>
<dbReference type="SUPFAM" id="SSF56801">
    <property type="entry name" value="Acetyl-CoA synthetase-like"/>
    <property type="match status" value="1"/>
</dbReference>
<reference evidence="3" key="1">
    <citation type="submission" date="2020-09" db="EMBL/GenBank/DDBJ databases">
        <authorList>
            <person name="Kikuchi T."/>
        </authorList>
    </citation>
    <scope>NUCLEOTIDE SEQUENCE</scope>
    <source>
        <strain evidence="3">SH1</strain>
    </source>
</reference>
<comment type="caution">
    <text evidence="3">The sequence shown here is derived from an EMBL/GenBank/DDBJ whole genome shotgun (WGS) entry which is preliminary data.</text>
</comment>
<sequence length="485" mass="55014">MMSAVPAKVRDVVTEVVSDIVPTSVQNKVMDVLSPTSSIKSQSSESDNPNEYRELLVSLSDNKNDHILWMQCLMTCARRGDGEFSFTLDKCGVPNLKSGDYFLNLSYDCLDANLLKSQNDCRFFWEGNYVDGKVYDQLEMNIQTMTVVSNKCGNVLRGMGATKGTRILIYMPCVAQLPIAILGAVRLGASITFINATIHHDVETLKNLFNMAEPELVITLDGFFLGENIKESKKLVDQVLYELSLKEDSEGVKEDYKRPRILMIQHVAANPEMPPPTFQLKKRPFYGLNIPFNEVTDCRWDDEMLNADERCEVEWMDSEDMIFQTFREGLTNETYVFESYTVGQIALLSKLLATKIDRNNGPIWLLADSDDLLYLSCIFAAPMSDTPLLMCEGSPIQPDASRFFDVLERYNVEQIIIAEEYTRLLMRNEEFQHLWQSDEEKNADPIIHAALSVIYSATKPSSDSEICEQFLHRLAPCADIHTINC</sequence>
<dbReference type="GO" id="GO:0003987">
    <property type="term" value="F:acetate-CoA ligase activity"/>
    <property type="evidence" value="ECO:0007669"/>
    <property type="project" value="UniProtKB-EC"/>
</dbReference>
<evidence type="ECO:0000259" key="2">
    <source>
        <dbReference type="Pfam" id="PF00501"/>
    </source>
</evidence>
<name>A0A811KT02_9BILA</name>
<protein>
    <recommendedName>
        <fullName evidence="1">acetate--CoA ligase</fullName>
        <ecNumber evidence="1">6.2.1.1</ecNumber>
    </recommendedName>
</protein>
<dbReference type="Pfam" id="PF00501">
    <property type="entry name" value="AMP-binding"/>
    <property type="match status" value="1"/>
</dbReference>
<dbReference type="EC" id="6.2.1.1" evidence="1"/>
<dbReference type="AlphaFoldDB" id="A0A811KT02"/>
<accession>A0A811KT02</accession>
<dbReference type="Proteomes" id="UP000614601">
    <property type="component" value="Unassembled WGS sequence"/>
</dbReference>
<dbReference type="Gene3D" id="3.40.50.12780">
    <property type="entry name" value="N-terminal domain of ligase-like"/>
    <property type="match status" value="1"/>
</dbReference>
<evidence type="ECO:0000256" key="1">
    <source>
        <dbReference type="ARBA" id="ARBA00013275"/>
    </source>
</evidence>
<feature type="domain" description="AMP-dependent synthetase/ligase" evidence="2">
    <location>
        <begin position="149"/>
        <end position="246"/>
    </location>
</feature>
<dbReference type="PANTHER" id="PTHR24095">
    <property type="entry name" value="ACETYL-COENZYME A SYNTHETASE"/>
    <property type="match status" value="1"/>
</dbReference>
<organism evidence="3 4">
    <name type="scientific">Bursaphelenchus okinawaensis</name>
    <dbReference type="NCBI Taxonomy" id="465554"/>
    <lineage>
        <taxon>Eukaryota</taxon>
        <taxon>Metazoa</taxon>
        <taxon>Ecdysozoa</taxon>
        <taxon>Nematoda</taxon>
        <taxon>Chromadorea</taxon>
        <taxon>Rhabditida</taxon>
        <taxon>Tylenchina</taxon>
        <taxon>Tylenchomorpha</taxon>
        <taxon>Aphelenchoidea</taxon>
        <taxon>Aphelenchoididae</taxon>
        <taxon>Bursaphelenchus</taxon>
    </lineage>
</organism>
<dbReference type="GO" id="GO:0006085">
    <property type="term" value="P:acetyl-CoA biosynthetic process"/>
    <property type="evidence" value="ECO:0007669"/>
    <property type="project" value="TreeGrafter"/>
</dbReference>
<dbReference type="EMBL" id="CAJFCW020000004">
    <property type="protein sequence ID" value="CAG9110558.1"/>
    <property type="molecule type" value="Genomic_DNA"/>
</dbReference>
<gene>
    <name evidence="3" type="ORF">BOKJ2_LOCUS7665</name>
</gene>
<keyword evidence="4" id="KW-1185">Reference proteome</keyword>
<dbReference type="OrthoDB" id="5830402at2759"/>
<dbReference type="InterPro" id="IPR000873">
    <property type="entry name" value="AMP-dep_synth/lig_dom"/>
</dbReference>